<dbReference type="EMBL" id="JAEUAH010000002">
    <property type="protein sequence ID" value="MBM0649663.1"/>
    <property type="molecule type" value="Genomic_DNA"/>
</dbReference>
<dbReference type="PANTHER" id="PTHR30481">
    <property type="entry name" value="DNA ADENINE METHYLASE"/>
    <property type="match status" value="1"/>
</dbReference>
<dbReference type="SUPFAM" id="SSF53335">
    <property type="entry name" value="S-adenosyl-L-methionine-dependent methyltransferases"/>
    <property type="match status" value="1"/>
</dbReference>
<evidence type="ECO:0000256" key="2">
    <source>
        <dbReference type="ARBA" id="ARBA00022679"/>
    </source>
</evidence>
<dbReference type="Proteomes" id="UP000603506">
    <property type="component" value="Unassembled WGS sequence"/>
</dbReference>
<dbReference type="PANTHER" id="PTHR30481:SF4">
    <property type="entry name" value="SITE-SPECIFIC DNA-METHYLTRANSFERASE (ADENINE-SPECIFIC)"/>
    <property type="match status" value="1"/>
</dbReference>
<organism evidence="4 5">
    <name type="scientific">Capnocytophaga genosp. AHN8471</name>
    <dbReference type="NCBI Taxonomy" id="327574"/>
    <lineage>
        <taxon>Bacteria</taxon>
        <taxon>Pseudomonadati</taxon>
        <taxon>Bacteroidota</taxon>
        <taxon>Flavobacteriia</taxon>
        <taxon>Flavobacteriales</taxon>
        <taxon>Flavobacteriaceae</taxon>
        <taxon>Capnocytophaga</taxon>
    </lineage>
</organism>
<dbReference type="Gene3D" id="3.40.50.150">
    <property type="entry name" value="Vaccinia Virus protein VP39"/>
    <property type="match status" value="2"/>
</dbReference>
<keyword evidence="3" id="KW-0949">S-adenosyl-L-methionine</keyword>
<evidence type="ECO:0000256" key="1">
    <source>
        <dbReference type="ARBA" id="ARBA00022603"/>
    </source>
</evidence>
<keyword evidence="5" id="KW-1185">Reference proteome</keyword>
<proteinExistence type="predicted"/>
<evidence type="ECO:0000313" key="5">
    <source>
        <dbReference type="Proteomes" id="UP000603506"/>
    </source>
</evidence>
<comment type="caution">
    <text evidence="4">The sequence shown here is derived from an EMBL/GenBank/DDBJ whole genome shotgun (WGS) entry which is preliminary data.</text>
</comment>
<dbReference type="GO" id="GO:0032259">
    <property type="term" value="P:methylation"/>
    <property type="evidence" value="ECO:0007669"/>
    <property type="project" value="UniProtKB-KW"/>
</dbReference>
<dbReference type="Pfam" id="PF02086">
    <property type="entry name" value="MethyltransfD12"/>
    <property type="match status" value="1"/>
</dbReference>
<protein>
    <submittedName>
        <fullName evidence="4">DNA adenine methylase</fullName>
    </submittedName>
</protein>
<reference evidence="4 5" key="1">
    <citation type="submission" date="2021-01" db="EMBL/GenBank/DDBJ databases">
        <title>Evidence that Capnocytophaga endodontalis is a later homotypic synonym for Capnocytophaga genospecies AHN8471, and request for opinion on proposed recognition of strain AHN8471 as type strain of the species.</title>
        <authorList>
            <person name="Nicholson A.C."/>
            <person name="Hopper C.L."/>
            <person name="Gulvik C.A."/>
            <person name="Mcquiston J.R."/>
            <person name="Lau E.F."/>
        </authorList>
    </citation>
    <scope>NUCLEOTIDE SEQUENCE [LARGE SCALE GENOMIC DNA]</scope>
    <source>
        <strain evidence="4 5">AHN9576</strain>
    </source>
</reference>
<accession>A0ABS1YTG3</accession>
<sequence length="263" mass="30811">MKSISKIWQRTPISYYGGKQTMLPYILPLIPQHKIYTEPFFGGGAVFWAKEQAKTEIINDFNANVFNFYKVLKNDFKELRMLIEKTIISRDAYKSALVIYNTPHLFSEKQRAWAFWFATNFGFSNQVMNCRITSNSKNVKLLNNKIESFTDVYSQRLQNVQLENNDACEVIQKRDSLDTFHYCDPPYVGANQGHYGGYTQEHFNELLKTLSQIRGKFILSSYQNEELTKYANQFGWKQHKVLLHLGSSHTKNKKRQEILTLNF</sequence>
<dbReference type="GO" id="GO:0008168">
    <property type="term" value="F:methyltransferase activity"/>
    <property type="evidence" value="ECO:0007669"/>
    <property type="project" value="UniProtKB-KW"/>
</dbReference>
<dbReference type="InterPro" id="IPR012263">
    <property type="entry name" value="M_m6A_EcoRV"/>
</dbReference>
<name>A0ABS1YTG3_9FLAO</name>
<evidence type="ECO:0000313" key="4">
    <source>
        <dbReference type="EMBL" id="MBM0649663.1"/>
    </source>
</evidence>
<gene>
    <name evidence="4" type="ORF">JNB19_02635</name>
</gene>
<keyword evidence="1 4" id="KW-0489">Methyltransferase</keyword>
<dbReference type="InterPro" id="IPR012327">
    <property type="entry name" value="MeTrfase_D12"/>
</dbReference>
<keyword evidence="2" id="KW-0808">Transferase</keyword>
<evidence type="ECO:0000256" key="3">
    <source>
        <dbReference type="ARBA" id="ARBA00022691"/>
    </source>
</evidence>
<dbReference type="InterPro" id="IPR029063">
    <property type="entry name" value="SAM-dependent_MTases_sf"/>
</dbReference>
<dbReference type="PIRSF" id="PIRSF000398">
    <property type="entry name" value="M_m6A_EcoRV"/>
    <property type="match status" value="1"/>
</dbReference>
<dbReference type="RefSeq" id="WP_203094428.1">
    <property type="nucleotide sequence ID" value="NZ_JAESPH010000022.1"/>
</dbReference>
<dbReference type="PRINTS" id="PR00505">
    <property type="entry name" value="D12N6MTFRASE"/>
</dbReference>